<name>A0A1T5AQ10_9FIRM</name>
<dbReference type="SUPFAM" id="SSF51735">
    <property type="entry name" value="NAD(P)-binding Rossmann-fold domains"/>
    <property type="match status" value="1"/>
</dbReference>
<dbReference type="EC" id="1.2.1.38" evidence="7"/>
<dbReference type="Gene3D" id="3.40.50.720">
    <property type="entry name" value="NAD(P)-binding Rossmann-like Domain"/>
    <property type="match status" value="1"/>
</dbReference>
<dbReference type="CDD" id="cd23934">
    <property type="entry name" value="AGPR_1_C"/>
    <property type="match status" value="1"/>
</dbReference>
<dbReference type="FunFam" id="3.30.360.10:FF:000014">
    <property type="entry name" value="N-acetyl-gamma-glutamyl-phosphate reductase"/>
    <property type="match status" value="1"/>
</dbReference>
<dbReference type="UniPathway" id="UPA00068">
    <property type="reaction ID" value="UER00108"/>
</dbReference>
<dbReference type="RefSeq" id="WP_079589012.1">
    <property type="nucleotide sequence ID" value="NZ_FUYN01000002.1"/>
</dbReference>
<dbReference type="InterPro" id="IPR000706">
    <property type="entry name" value="AGPR_type-1"/>
</dbReference>
<sequence>MIKIGILGSTGYAGSELVRLLSSHPYAEIVFLDSRSYENKSYTDIYPHLESKLDKNCSSIDLMDDSHFKNLDLLFCALPHGLSQIAVKQGLKNKVKVIDLSADFRISDIASYEHWYQVEHLAKEEVKLAVYGLCEINREKIKAANLVANPGCYPTSILLALYPLLKESVIKAQGIIADSKSGISGAGRNLSDANLFSQCNENIRAYSLCKHRHIPEIEEQLSLYADTSLALQFTPHLIPMNRGILSTIYADMNKNLSCSEVYDLYSTYYSDEYFVRLLSGGKLPQTKAVSGSNYCDIGFDIDKRTGKIIIVSAIDNLIKGASGQAVQNMNLMFGLGEHTGINQLPMWP</sequence>
<dbReference type="GO" id="GO:0005737">
    <property type="term" value="C:cytoplasm"/>
    <property type="evidence" value="ECO:0007669"/>
    <property type="project" value="UniProtKB-SubCell"/>
</dbReference>
<reference evidence="11" key="1">
    <citation type="submission" date="2017-02" db="EMBL/GenBank/DDBJ databases">
        <authorList>
            <person name="Varghese N."/>
            <person name="Submissions S."/>
        </authorList>
    </citation>
    <scope>NUCLEOTIDE SEQUENCE [LARGE SCALE GENOMIC DNA]</scope>
    <source>
        <strain evidence="11">ATCC 35199</strain>
    </source>
</reference>
<dbReference type="PROSITE" id="PS01224">
    <property type="entry name" value="ARGC"/>
    <property type="match status" value="1"/>
</dbReference>
<keyword evidence="2 7" id="KW-0055">Arginine biosynthesis</keyword>
<comment type="catalytic activity">
    <reaction evidence="6 7">
        <text>N-acetyl-L-glutamate 5-semialdehyde + phosphate + NADP(+) = N-acetyl-L-glutamyl 5-phosphate + NADPH + H(+)</text>
        <dbReference type="Rhea" id="RHEA:21588"/>
        <dbReference type="ChEBI" id="CHEBI:15378"/>
        <dbReference type="ChEBI" id="CHEBI:29123"/>
        <dbReference type="ChEBI" id="CHEBI:43474"/>
        <dbReference type="ChEBI" id="CHEBI:57783"/>
        <dbReference type="ChEBI" id="CHEBI:57936"/>
        <dbReference type="ChEBI" id="CHEBI:58349"/>
        <dbReference type="EC" id="1.2.1.38"/>
    </reaction>
</comment>
<evidence type="ECO:0000256" key="3">
    <source>
        <dbReference type="ARBA" id="ARBA00022605"/>
    </source>
</evidence>
<dbReference type="InterPro" id="IPR050085">
    <property type="entry name" value="AGPR"/>
</dbReference>
<keyword evidence="11" id="KW-1185">Reference proteome</keyword>
<keyword evidence="5 7" id="KW-0560">Oxidoreductase</keyword>
<evidence type="ECO:0000313" key="10">
    <source>
        <dbReference type="EMBL" id="SKB36965.1"/>
    </source>
</evidence>
<dbReference type="AlphaFoldDB" id="A0A1T5AQ10"/>
<dbReference type="NCBIfam" id="TIGR01850">
    <property type="entry name" value="argC"/>
    <property type="match status" value="1"/>
</dbReference>
<dbReference type="OrthoDB" id="9801289at2"/>
<protein>
    <recommendedName>
        <fullName evidence="7">N-acetyl-gamma-glutamyl-phosphate reductase</fullName>
        <shortName evidence="7">AGPR</shortName>
        <ecNumber evidence="7">1.2.1.38</ecNumber>
    </recommendedName>
    <alternativeName>
        <fullName evidence="7">N-acetyl-glutamate semialdehyde dehydrogenase</fullName>
        <shortName evidence="7">NAGSA dehydrogenase</shortName>
    </alternativeName>
</protein>
<dbReference type="GO" id="GO:0006526">
    <property type="term" value="P:L-arginine biosynthetic process"/>
    <property type="evidence" value="ECO:0007669"/>
    <property type="project" value="UniProtKB-UniRule"/>
</dbReference>
<evidence type="ECO:0000256" key="5">
    <source>
        <dbReference type="ARBA" id="ARBA00023002"/>
    </source>
</evidence>
<dbReference type="InterPro" id="IPR023013">
    <property type="entry name" value="AGPR_AS"/>
</dbReference>
<comment type="function">
    <text evidence="7">Catalyzes the NADPH-dependent reduction of N-acetyl-5-glutamyl phosphate to yield N-acetyl-L-glutamate 5-semialdehyde.</text>
</comment>
<evidence type="ECO:0000256" key="1">
    <source>
        <dbReference type="ARBA" id="ARBA00004862"/>
    </source>
</evidence>
<dbReference type="Proteomes" id="UP000243406">
    <property type="component" value="Unassembled WGS sequence"/>
</dbReference>
<dbReference type="SMART" id="SM00859">
    <property type="entry name" value="Semialdhyde_dh"/>
    <property type="match status" value="1"/>
</dbReference>
<evidence type="ECO:0000256" key="8">
    <source>
        <dbReference type="PROSITE-ProRule" id="PRU10010"/>
    </source>
</evidence>
<dbReference type="SUPFAM" id="SSF55347">
    <property type="entry name" value="Glyceraldehyde-3-phosphate dehydrogenase-like, C-terminal domain"/>
    <property type="match status" value="1"/>
</dbReference>
<keyword evidence="3 7" id="KW-0028">Amino-acid biosynthesis</keyword>
<evidence type="ECO:0000256" key="6">
    <source>
        <dbReference type="ARBA" id="ARBA00050557"/>
    </source>
</evidence>
<dbReference type="InterPro" id="IPR036291">
    <property type="entry name" value="NAD(P)-bd_dom_sf"/>
</dbReference>
<dbReference type="Pfam" id="PF01118">
    <property type="entry name" value="Semialdhyde_dh"/>
    <property type="match status" value="1"/>
</dbReference>
<comment type="subcellular location">
    <subcellularLocation>
        <location evidence="7">Cytoplasm</location>
    </subcellularLocation>
</comment>
<evidence type="ECO:0000256" key="2">
    <source>
        <dbReference type="ARBA" id="ARBA00022571"/>
    </source>
</evidence>
<feature type="active site" evidence="7 8">
    <location>
        <position position="152"/>
    </location>
</feature>
<dbReference type="InterPro" id="IPR000534">
    <property type="entry name" value="Semialdehyde_DH_NAD-bd"/>
</dbReference>
<dbReference type="EMBL" id="FUYN01000002">
    <property type="protein sequence ID" value="SKB36965.1"/>
    <property type="molecule type" value="Genomic_DNA"/>
</dbReference>
<keyword evidence="4 7" id="KW-0521">NADP</keyword>
<evidence type="ECO:0000256" key="7">
    <source>
        <dbReference type="HAMAP-Rule" id="MF_00150"/>
    </source>
</evidence>
<dbReference type="GO" id="GO:0003942">
    <property type="term" value="F:N-acetyl-gamma-glutamyl-phosphate reductase activity"/>
    <property type="evidence" value="ECO:0007669"/>
    <property type="project" value="UniProtKB-UniRule"/>
</dbReference>
<organism evidence="10 11">
    <name type="scientific">Acetoanaerobium noterae</name>
    <dbReference type="NCBI Taxonomy" id="745369"/>
    <lineage>
        <taxon>Bacteria</taxon>
        <taxon>Bacillati</taxon>
        <taxon>Bacillota</taxon>
        <taxon>Clostridia</taxon>
        <taxon>Peptostreptococcales</taxon>
        <taxon>Filifactoraceae</taxon>
        <taxon>Acetoanaerobium</taxon>
    </lineage>
</organism>
<evidence type="ECO:0000259" key="9">
    <source>
        <dbReference type="SMART" id="SM00859"/>
    </source>
</evidence>
<evidence type="ECO:0000256" key="4">
    <source>
        <dbReference type="ARBA" id="ARBA00022857"/>
    </source>
</evidence>
<comment type="similarity">
    <text evidence="7">Belongs to the NAGSA dehydrogenase family. Type 1 subfamily.</text>
</comment>
<gene>
    <name evidence="7" type="primary">argC</name>
    <name evidence="10" type="ORF">SAMN02745120_1087</name>
</gene>
<dbReference type="PANTHER" id="PTHR32338:SF10">
    <property type="entry name" value="N-ACETYL-GAMMA-GLUTAMYL-PHOSPHATE REDUCTASE, CHLOROPLASTIC-RELATED"/>
    <property type="match status" value="1"/>
</dbReference>
<dbReference type="Pfam" id="PF22698">
    <property type="entry name" value="Semialdhyde_dhC_1"/>
    <property type="match status" value="1"/>
</dbReference>
<dbReference type="PANTHER" id="PTHR32338">
    <property type="entry name" value="N-ACETYL-GAMMA-GLUTAMYL-PHOSPHATE REDUCTASE, CHLOROPLASTIC-RELATED-RELATED"/>
    <property type="match status" value="1"/>
</dbReference>
<keyword evidence="7" id="KW-0963">Cytoplasm</keyword>
<feature type="domain" description="Semialdehyde dehydrogenase NAD-binding" evidence="9">
    <location>
        <begin position="3"/>
        <end position="144"/>
    </location>
</feature>
<dbReference type="HAMAP" id="MF_00150">
    <property type="entry name" value="ArgC_type1"/>
    <property type="match status" value="1"/>
</dbReference>
<comment type="pathway">
    <text evidence="1 7">Amino-acid biosynthesis; L-arginine biosynthesis; N(2)-acetyl-L-ornithine from L-glutamate: step 3/4.</text>
</comment>
<dbReference type="GO" id="GO:0070401">
    <property type="term" value="F:NADP+ binding"/>
    <property type="evidence" value="ECO:0007669"/>
    <property type="project" value="InterPro"/>
</dbReference>
<dbReference type="Gene3D" id="3.30.360.10">
    <property type="entry name" value="Dihydrodipicolinate Reductase, domain 2"/>
    <property type="match status" value="1"/>
</dbReference>
<dbReference type="InterPro" id="IPR058924">
    <property type="entry name" value="AGPR_dimerisation_dom"/>
</dbReference>
<evidence type="ECO:0000313" key="11">
    <source>
        <dbReference type="Proteomes" id="UP000243406"/>
    </source>
</evidence>
<dbReference type="CDD" id="cd17895">
    <property type="entry name" value="AGPR_1_N"/>
    <property type="match status" value="1"/>
</dbReference>
<proteinExistence type="inferred from homology"/>
<accession>A0A1T5AQ10</accession>
<dbReference type="GO" id="GO:0051287">
    <property type="term" value="F:NAD binding"/>
    <property type="evidence" value="ECO:0007669"/>
    <property type="project" value="InterPro"/>
</dbReference>